<evidence type="ECO:0000256" key="2">
    <source>
        <dbReference type="ARBA" id="ARBA00023125"/>
    </source>
</evidence>
<evidence type="ECO:0000256" key="1">
    <source>
        <dbReference type="ARBA" id="ARBA00023015"/>
    </source>
</evidence>
<comment type="caution">
    <text evidence="6">The sequence shown here is derived from an EMBL/GenBank/DDBJ whole genome shotgun (WGS) entry which is preliminary data.</text>
</comment>
<dbReference type="PANTHER" id="PTHR43280:SF28">
    <property type="entry name" value="HTH-TYPE TRANSCRIPTIONAL ACTIVATOR RHAS"/>
    <property type="match status" value="1"/>
</dbReference>
<dbReference type="SMART" id="SM00342">
    <property type="entry name" value="HTH_ARAC"/>
    <property type="match status" value="1"/>
</dbReference>
<dbReference type="InterPro" id="IPR009057">
    <property type="entry name" value="Homeodomain-like_sf"/>
</dbReference>
<dbReference type="InterPro" id="IPR041522">
    <property type="entry name" value="CdaR_GGDEF"/>
</dbReference>
<keyword evidence="2" id="KW-0238">DNA-binding</keyword>
<keyword evidence="7" id="KW-1185">Reference proteome</keyword>
<dbReference type="PRINTS" id="PR00032">
    <property type="entry name" value="HTHARAC"/>
</dbReference>
<dbReference type="GO" id="GO:0003700">
    <property type="term" value="F:DNA-binding transcription factor activity"/>
    <property type="evidence" value="ECO:0007669"/>
    <property type="project" value="InterPro"/>
</dbReference>
<feature type="transmembrane region" description="Helical" evidence="4">
    <location>
        <begin position="284"/>
        <end position="306"/>
    </location>
</feature>
<keyword evidence="4" id="KW-1133">Transmembrane helix</keyword>
<protein>
    <submittedName>
        <fullName evidence="6">AraC family transcriptional regulator</fullName>
    </submittedName>
</protein>
<dbReference type="PROSITE" id="PS01124">
    <property type="entry name" value="HTH_ARAC_FAMILY_2"/>
    <property type="match status" value="1"/>
</dbReference>
<dbReference type="PANTHER" id="PTHR43280">
    <property type="entry name" value="ARAC-FAMILY TRANSCRIPTIONAL REGULATOR"/>
    <property type="match status" value="1"/>
</dbReference>
<dbReference type="Pfam" id="PF12833">
    <property type="entry name" value="HTH_18"/>
    <property type="match status" value="1"/>
</dbReference>
<evidence type="ECO:0000313" key="7">
    <source>
        <dbReference type="Proteomes" id="UP000214746"/>
    </source>
</evidence>
<name>A0A2W1NBH3_PAEXE</name>
<dbReference type="InterPro" id="IPR018060">
    <property type="entry name" value="HTH_AraC"/>
</dbReference>
<gene>
    <name evidence="6" type="ORF">CBW46_010240</name>
</gene>
<dbReference type="Proteomes" id="UP000214746">
    <property type="component" value="Unassembled WGS sequence"/>
</dbReference>
<dbReference type="OrthoDB" id="1975037at2"/>
<dbReference type="InterPro" id="IPR020449">
    <property type="entry name" value="Tscrpt_reg_AraC-type_HTH"/>
</dbReference>
<dbReference type="RefSeq" id="WP_089199906.1">
    <property type="nucleotide sequence ID" value="NZ_NHRJ02000004.1"/>
</dbReference>
<evidence type="ECO:0000259" key="5">
    <source>
        <dbReference type="PROSITE" id="PS01124"/>
    </source>
</evidence>
<dbReference type="AlphaFoldDB" id="A0A2W1NBH3"/>
<dbReference type="Pfam" id="PF17853">
    <property type="entry name" value="GGDEF_2"/>
    <property type="match status" value="1"/>
</dbReference>
<dbReference type="GO" id="GO:0043565">
    <property type="term" value="F:sequence-specific DNA binding"/>
    <property type="evidence" value="ECO:0007669"/>
    <property type="project" value="InterPro"/>
</dbReference>
<dbReference type="SUPFAM" id="SSF46689">
    <property type="entry name" value="Homeodomain-like"/>
    <property type="match status" value="2"/>
</dbReference>
<organism evidence="6 7">
    <name type="scientific">Paenibacillus xerothermodurans</name>
    <dbReference type="NCBI Taxonomy" id="1977292"/>
    <lineage>
        <taxon>Bacteria</taxon>
        <taxon>Bacillati</taxon>
        <taxon>Bacillota</taxon>
        <taxon>Bacilli</taxon>
        <taxon>Bacillales</taxon>
        <taxon>Paenibacillaceae</taxon>
        <taxon>Paenibacillus</taxon>
    </lineage>
</organism>
<reference evidence="6" key="1">
    <citation type="submission" date="2018-06" db="EMBL/GenBank/DDBJ databases">
        <title>Paenibacillus xerothermodurans sp. nov. an extremely dry heat resistant spore forming bacterium isolated from the soil of Cape Canaveral, Florida.</title>
        <authorList>
            <person name="Seuylemezian A."/>
            <person name="Kaur N."/>
            <person name="Patil P."/>
            <person name="Patil P."/>
            <person name="Mayilraj S."/>
            <person name="Vaishampayan P."/>
        </authorList>
    </citation>
    <scope>NUCLEOTIDE SEQUENCE [LARGE SCALE GENOMIC DNA]</scope>
    <source>
        <strain evidence="6">ATCC 27380</strain>
    </source>
</reference>
<dbReference type="InterPro" id="IPR018062">
    <property type="entry name" value="HTH_AraC-typ_CS"/>
</dbReference>
<dbReference type="PROSITE" id="PS00041">
    <property type="entry name" value="HTH_ARAC_FAMILY_1"/>
    <property type="match status" value="1"/>
</dbReference>
<accession>A0A2W1NBH3</accession>
<proteinExistence type="predicted"/>
<dbReference type="EMBL" id="NHRJ02000004">
    <property type="protein sequence ID" value="PZE21050.1"/>
    <property type="molecule type" value="Genomic_DNA"/>
</dbReference>
<keyword evidence="4" id="KW-0812">Transmembrane</keyword>
<keyword evidence="1" id="KW-0805">Transcription regulation</keyword>
<sequence length="758" mass="85018">MPKYLYRLLVFTLLLVAIPVASIGTISYFIASRDIENQVVKGNEQILLQNQMRLEQVLKSVELAAVQYLNSTLVIDSIYDKLSNEDFQTITDLSRGLYNLQALTGVSETYLLNLEQDWMISNRGFTSAAGFLIDDELAEYSQQSRNLFWLAAVPAAAAGGAGSEASDVQAIRLVVKLPIVAPSAEPRALLIVDMSHSELESYLAQDTQLGSIYVLNDGRTPFLANPDAPPIAPAVIDRLRGTKTGNGFFEHDELAVTYKVAPYNNWTYVSVVSIDGITQESKKIALITLNACLVIIVLFAAAAWYGSRRMYTPIRKLFATLEKLGGESADMKKKDEFAYLEDRFNNLFSTRNQLQQQQYVQLAQMKEFFLLKLFLGQITESEFLFKSETYGLAQRGTALGVLALQIDTLQNTRYSEGDRELLLFAINNMVSELVPADRLLGALLLNQSQVSLLTSEEQDPDQLRTCFYQTAEHIKSKVQELLQLHISVGISRAFHRYTDASAAYAEALEALKQRIRLGHDIIVNYDDIESTLGAKYNAIQSLSPMEDYFVNALKAGDGPAAAEHLDQYIAALLERGVKFNDFQILILQLITRVYQQVQQQGGALDSLAGSNSVVSQFMKCSTVEEISAWFKGELLPPALTFLKGQVETQYLNTAHQMVQMIHEQYDQDISLESCADQLKFHPVYLSRVFKREMGVTFIEYLTAYRMSMAKNMLEGTNLKITEIAERLNYNSSTGFIRTFRKLTGMTPGQYREANSKLK</sequence>
<evidence type="ECO:0000256" key="4">
    <source>
        <dbReference type="SAM" id="Phobius"/>
    </source>
</evidence>
<feature type="domain" description="HTH araC/xylS-type" evidence="5">
    <location>
        <begin position="655"/>
        <end position="753"/>
    </location>
</feature>
<keyword evidence="3" id="KW-0804">Transcription</keyword>
<dbReference type="Gene3D" id="1.10.10.60">
    <property type="entry name" value="Homeodomain-like"/>
    <property type="match status" value="2"/>
</dbReference>
<evidence type="ECO:0000256" key="3">
    <source>
        <dbReference type="ARBA" id="ARBA00023163"/>
    </source>
</evidence>
<evidence type="ECO:0000313" key="6">
    <source>
        <dbReference type="EMBL" id="PZE21050.1"/>
    </source>
</evidence>
<keyword evidence="4" id="KW-0472">Membrane</keyword>